<dbReference type="Gene3D" id="3.40.50.300">
    <property type="entry name" value="P-loop containing nucleotide triphosphate hydrolases"/>
    <property type="match status" value="1"/>
</dbReference>
<accession>K9EB13</accession>
<evidence type="ECO:0000256" key="2">
    <source>
        <dbReference type="ARBA" id="ARBA00022741"/>
    </source>
</evidence>
<name>K9EB13_9LACT</name>
<evidence type="ECO:0000256" key="3">
    <source>
        <dbReference type="ARBA" id="ARBA00022840"/>
    </source>
</evidence>
<sequence length="224" mass="25350">MEQIKLSQVKKSYKNKVLYQNVNLSIHRGDSIALVGSNGSGKSVLFKLITGLEKPDSGEVWVDNQAIGRDVDFPEGVGILVNQPGYVEYYSGFKNLKLLAEIKNQINDKQIKEAMNRVGLDPDNETMVKEYSTGMKQKLGICQAIMEDQDIILLDEPFNALDFQTNKDILRLLTNLKAEGKTILLTSHQHSLLEQVCDKFYIIMNQEVTEMSDQLKKDYFTLLA</sequence>
<dbReference type="SUPFAM" id="SSF52540">
    <property type="entry name" value="P-loop containing nucleoside triphosphate hydrolases"/>
    <property type="match status" value="1"/>
</dbReference>
<dbReference type="EMBL" id="AGXA01000027">
    <property type="protein sequence ID" value="EKU93046.1"/>
    <property type="molecule type" value="Genomic_DNA"/>
</dbReference>
<proteinExistence type="predicted"/>
<dbReference type="PANTHER" id="PTHR42939:SF1">
    <property type="entry name" value="ABC TRANSPORTER ATP-BINDING PROTEIN ALBC-RELATED"/>
    <property type="match status" value="1"/>
</dbReference>
<dbReference type="PANTHER" id="PTHR42939">
    <property type="entry name" value="ABC TRANSPORTER ATP-BINDING PROTEIN ALBC-RELATED"/>
    <property type="match status" value="1"/>
</dbReference>
<protein>
    <recommendedName>
        <fullName evidence="4">ABC transporter domain-containing protein</fullName>
    </recommendedName>
</protein>
<dbReference type="PATRIC" id="fig|883081.3.peg.1419"/>
<keyword evidence="1" id="KW-0813">Transport</keyword>
<dbReference type="InterPro" id="IPR003439">
    <property type="entry name" value="ABC_transporter-like_ATP-bd"/>
</dbReference>
<dbReference type="InterPro" id="IPR051782">
    <property type="entry name" value="ABC_Transporter_VariousFunc"/>
</dbReference>
<evidence type="ECO:0000259" key="4">
    <source>
        <dbReference type="PROSITE" id="PS50893"/>
    </source>
</evidence>
<dbReference type="PROSITE" id="PS50893">
    <property type="entry name" value="ABC_TRANSPORTER_2"/>
    <property type="match status" value="1"/>
</dbReference>
<reference evidence="5 6" key="1">
    <citation type="submission" date="2012-09" db="EMBL/GenBank/DDBJ databases">
        <title>The Genome Sequence of Alloiococcus otitis ATCC 51267.</title>
        <authorList>
            <consortium name="The Broad Institute Genome Sequencing Platform"/>
            <person name="Earl A."/>
            <person name="Ward D."/>
            <person name="Feldgarden M."/>
            <person name="Gevers D."/>
            <person name="Huys G."/>
            <person name="Walker B."/>
            <person name="Young S.K."/>
            <person name="Zeng Q."/>
            <person name="Gargeya S."/>
            <person name="Fitzgerald M."/>
            <person name="Haas B."/>
            <person name="Abouelleil A."/>
            <person name="Alvarado L."/>
            <person name="Arachchi H.M."/>
            <person name="Berlin A.M."/>
            <person name="Chapman S.B."/>
            <person name="Goldberg J."/>
            <person name="Griggs A."/>
            <person name="Gujja S."/>
            <person name="Hansen M."/>
            <person name="Howarth C."/>
            <person name="Imamovic A."/>
            <person name="Larimer J."/>
            <person name="McCowen C."/>
            <person name="Montmayeur A."/>
            <person name="Murphy C."/>
            <person name="Neiman D."/>
            <person name="Pearson M."/>
            <person name="Priest M."/>
            <person name="Roberts A."/>
            <person name="Saif S."/>
            <person name="Shea T."/>
            <person name="Sisk P."/>
            <person name="Sykes S."/>
            <person name="Wortman J."/>
            <person name="Nusbaum C."/>
            <person name="Birren B."/>
        </authorList>
    </citation>
    <scope>NUCLEOTIDE SEQUENCE [LARGE SCALE GENOMIC DNA]</scope>
    <source>
        <strain evidence="5 6">ATCC 51267</strain>
    </source>
</reference>
<dbReference type="InterPro" id="IPR003593">
    <property type="entry name" value="AAA+_ATPase"/>
</dbReference>
<gene>
    <name evidence="5" type="ORF">HMPREF9698_01242</name>
</gene>
<dbReference type="eggNOG" id="COG1131">
    <property type="taxonomic scope" value="Bacteria"/>
</dbReference>
<dbReference type="Proteomes" id="UP000009875">
    <property type="component" value="Unassembled WGS sequence"/>
</dbReference>
<dbReference type="GO" id="GO:0005524">
    <property type="term" value="F:ATP binding"/>
    <property type="evidence" value="ECO:0007669"/>
    <property type="project" value="UniProtKB-KW"/>
</dbReference>
<dbReference type="HOGENOM" id="CLU_000604_1_2_9"/>
<organism evidence="5 6">
    <name type="scientific">Alloiococcus otitis ATCC 51267</name>
    <dbReference type="NCBI Taxonomy" id="883081"/>
    <lineage>
        <taxon>Bacteria</taxon>
        <taxon>Bacillati</taxon>
        <taxon>Bacillota</taxon>
        <taxon>Bacilli</taxon>
        <taxon>Lactobacillales</taxon>
        <taxon>Carnobacteriaceae</taxon>
        <taxon>Alloiococcus</taxon>
    </lineage>
</organism>
<dbReference type="InterPro" id="IPR027417">
    <property type="entry name" value="P-loop_NTPase"/>
</dbReference>
<dbReference type="STRING" id="883081.HMPREF9698_01242"/>
<dbReference type="RefSeq" id="WP_003778826.1">
    <property type="nucleotide sequence ID" value="NZ_JH992961.1"/>
</dbReference>
<dbReference type="Pfam" id="PF00005">
    <property type="entry name" value="ABC_tran"/>
    <property type="match status" value="1"/>
</dbReference>
<dbReference type="GO" id="GO:0016887">
    <property type="term" value="F:ATP hydrolysis activity"/>
    <property type="evidence" value="ECO:0007669"/>
    <property type="project" value="InterPro"/>
</dbReference>
<keyword evidence="3" id="KW-0067">ATP-binding</keyword>
<comment type="caution">
    <text evidence="5">The sequence shown here is derived from an EMBL/GenBank/DDBJ whole genome shotgun (WGS) entry which is preliminary data.</text>
</comment>
<evidence type="ECO:0000313" key="6">
    <source>
        <dbReference type="Proteomes" id="UP000009875"/>
    </source>
</evidence>
<evidence type="ECO:0000256" key="1">
    <source>
        <dbReference type="ARBA" id="ARBA00022448"/>
    </source>
</evidence>
<keyword evidence="6" id="KW-1185">Reference proteome</keyword>
<dbReference type="SMART" id="SM00382">
    <property type="entry name" value="AAA"/>
    <property type="match status" value="1"/>
</dbReference>
<dbReference type="AlphaFoldDB" id="K9EB13"/>
<feature type="domain" description="ABC transporter" evidence="4">
    <location>
        <begin position="4"/>
        <end position="224"/>
    </location>
</feature>
<keyword evidence="2" id="KW-0547">Nucleotide-binding</keyword>
<dbReference type="OrthoDB" id="9804819at2"/>
<evidence type="ECO:0000313" key="5">
    <source>
        <dbReference type="EMBL" id="EKU93046.1"/>
    </source>
</evidence>